<dbReference type="PANTHER" id="PTHR12085:SF3">
    <property type="entry name" value="SERINE_THREONINE-PROTEIN PHOSPHATASE 2A REGULATORY SUBUNIT B'' SUBUNIT GAMMA"/>
    <property type="match status" value="1"/>
</dbReference>
<keyword evidence="4" id="KW-1185">Reference proteome</keyword>
<dbReference type="RefSeq" id="XP_002768614.1">
    <property type="nucleotide sequence ID" value="XM_002768568.1"/>
</dbReference>
<dbReference type="GO" id="GO:0000226">
    <property type="term" value="P:microtubule cytoskeleton organization"/>
    <property type="evidence" value="ECO:0007669"/>
    <property type="project" value="TreeGrafter"/>
</dbReference>
<dbReference type="GO" id="GO:0030865">
    <property type="term" value="P:cortical cytoskeleton organization"/>
    <property type="evidence" value="ECO:0007669"/>
    <property type="project" value="TreeGrafter"/>
</dbReference>
<dbReference type="GO" id="GO:0005819">
    <property type="term" value="C:spindle"/>
    <property type="evidence" value="ECO:0007669"/>
    <property type="project" value="TreeGrafter"/>
</dbReference>
<dbReference type="InterPro" id="IPR039865">
    <property type="entry name" value="PPP2R3C"/>
</dbReference>
<sequence length="359" mass="40649">MPITAGAAASEDVIPRFYIVETPQEQLLRQEETYRCAQGAAEKNPTRDDLVTLMLIVKEVGTVENTPNGSWATDLILTYDDYRKVIDDQRLSISYYDSFFVFGTAPVDTIANDGQGLNIFNRGYMNPLFTSRLVKRYNPVQRIMDYRTFLDFCIAWENRDTVQGAKYFWRILDWRGRGWIDREDLSELAQAILNVVDSMPGICGPNGPPPVETLVSEIYDLLVVADNESNPEGRIVLPHVLEHTRAFGTVIGFLANTDAFIEYEAREEIVHEKFSAKQEKEKKDKQYQQKIAFIEYHSTVDHRLQQCLDGLWGNLNAQEGTVAGCGGEQASLSFAAFREYLNYHESVYAGVSVEPGLNA</sequence>
<evidence type="ECO:0000313" key="4">
    <source>
        <dbReference type="Proteomes" id="UP000007800"/>
    </source>
</evidence>
<name>C5LPL2_PERM5</name>
<evidence type="ECO:0000313" key="3">
    <source>
        <dbReference type="EMBL" id="EER01332.1"/>
    </source>
</evidence>
<evidence type="ECO:0008006" key="5">
    <source>
        <dbReference type="Google" id="ProtNLM"/>
    </source>
</evidence>
<dbReference type="InParanoid" id="C5LPL2"/>
<dbReference type="AlphaFoldDB" id="C5LPL2"/>
<dbReference type="GeneID" id="9058891"/>
<keyword evidence="2" id="KW-0963">Cytoplasm</keyword>
<evidence type="ECO:0000256" key="1">
    <source>
        <dbReference type="ARBA" id="ARBA00004496"/>
    </source>
</evidence>
<protein>
    <recommendedName>
        <fullName evidence="5">EF-hand domain-containing protein</fullName>
    </recommendedName>
</protein>
<dbReference type="OrthoDB" id="10265007at2759"/>
<comment type="subcellular location">
    <subcellularLocation>
        <location evidence="1">Cytoplasm</location>
    </subcellularLocation>
</comment>
<dbReference type="SUPFAM" id="SSF47473">
    <property type="entry name" value="EF-hand"/>
    <property type="match status" value="1"/>
</dbReference>
<proteinExistence type="predicted"/>
<dbReference type="InterPro" id="IPR011992">
    <property type="entry name" value="EF-hand-dom_pair"/>
</dbReference>
<dbReference type="Proteomes" id="UP000007800">
    <property type="component" value="Unassembled WGS sequence"/>
</dbReference>
<reference evidence="3 4" key="1">
    <citation type="submission" date="2008-07" db="EMBL/GenBank/DDBJ databases">
        <authorList>
            <person name="El-Sayed N."/>
            <person name="Caler E."/>
            <person name="Inman J."/>
            <person name="Amedeo P."/>
            <person name="Hass B."/>
            <person name="Wortman J."/>
        </authorList>
    </citation>
    <scope>NUCLEOTIDE SEQUENCE [LARGE SCALE GENOMIC DNA]</scope>
    <source>
        <strain evidence="4">ATCC 50983 / TXsc</strain>
    </source>
</reference>
<dbReference type="PANTHER" id="PTHR12085">
    <property type="entry name" value="SERINE/THREONINE-PROTEIN PHOSPHATASE 2A REGULATORY SUBUNIT B'' SUBUNIT GAMMA"/>
    <property type="match status" value="1"/>
</dbReference>
<dbReference type="GO" id="GO:0035303">
    <property type="term" value="P:regulation of dephosphorylation"/>
    <property type="evidence" value="ECO:0007669"/>
    <property type="project" value="InterPro"/>
</dbReference>
<organism evidence="4">
    <name type="scientific">Perkinsus marinus (strain ATCC 50983 / TXsc)</name>
    <dbReference type="NCBI Taxonomy" id="423536"/>
    <lineage>
        <taxon>Eukaryota</taxon>
        <taxon>Sar</taxon>
        <taxon>Alveolata</taxon>
        <taxon>Perkinsozoa</taxon>
        <taxon>Perkinsea</taxon>
        <taxon>Perkinsida</taxon>
        <taxon>Perkinsidae</taxon>
        <taxon>Perkinsus</taxon>
    </lineage>
</organism>
<dbReference type="EMBL" id="GG684180">
    <property type="protein sequence ID" value="EER01332.1"/>
    <property type="molecule type" value="Genomic_DNA"/>
</dbReference>
<dbReference type="GO" id="GO:0005737">
    <property type="term" value="C:cytoplasm"/>
    <property type="evidence" value="ECO:0007669"/>
    <property type="project" value="UniProtKB-SubCell"/>
</dbReference>
<gene>
    <name evidence="3" type="ORF">Pmar_PMAR004205</name>
</gene>
<accession>C5LPL2</accession>
<dbReference type="Gene3D" id="1.10.238.10">
    <property type="entry name" value="EF-hand"/>
    <property type="match status" value="1"/>
</dbReference>
<evidence type="ECO:0000256" key="2">
    <source>
        <dbReference type="ARBA" id="ARBA00022490"/>
    </source>
</evidence>